<keyword evidence="4" id="KW-0378">Hydrolase</keyword>
<feature type="repeat" description="PPR" evidence="2">
    <location>
        <begin position="216"/>
        <end position="251"/>
    </location>
</feature>
<accession>A0A2I0AYR3</accession>
<dbReference type="PANTHER" id="PTHR47926">
    <property type="entry name" value="PENTATRICOPEPTIDE REPEAT-CONTAINING PROTEIN"/>
    <property type="match status" value="1"/>
</dbReference>
<name>A0A2I0AYR3_9ASPA</name>
<gene>
    <name evidence="4" type="primary">DYW10</name>
    <name evidence="4" type="ORF">AXF42_Ash006326</name>
</gene>
<dbReference type="Pfam" id="PF13041">
    <property type="entry name" value="PPR_2"/>
    <property type="match status" value="2"/>
</dbReference>
<evidence type="ECO:0000256" key="1">
    <source>
        <dbReference type="ARBA" id="ARBA00022737"/>
    </source>
</evidence>
<feature type="domain" description="DYW" evidence="3">
    <location>
        <begin position="533"/>
        <end position="625"/>
    </location>
</feature>
<dbReference type="InterPro" id="IPR002885">
    <property type="entry name" value="PPR_rpt"/>
</dbReference>
<dbReference type="InterPro" id="IPR032867">
    <property type="entry name" value="DYW_dom"/>
</dbReference>
<dbReference type="NCBIfam" id="TIGR00756">
    <property type="entry name" value="PPR"/>
    <property type="match status" value="4"/>
</dbReference>
<dbReference type="Pfam" id="PF14432">
    <property type="entry name" value="DYW_deaminase"/>
    <property type="match status" value="1"/>
</dbReference>
<dbReference type="GO" id="GO:0009451">
    <property type="term" value="P:RNA modification"/>
    <property type="evidence" value="ECO:0007669"/>
    <property type="project" value="InterPro"/>
</dbReference>
<protein>
    <submittedName>
        <fullName evidence="4">Pentatricopeptide repeat-containing protein</fullName>
        <ecNumber evidence="4">3.6.1.-</ecNumber>
    </submittedName>
</protein>
<dbReference type="InterPro" id="IPR046848">
    <property type="entry name" value="E_motif"/>
</dbReference>
<proteinExistence type="predicted"/>
<dbReference type="PROSITE" id="PS51375">
    <property type="entry name" value="PPR"/>
    <property type="match status" value="4"/>
</dbReference>
<dbReference type="InterPro" id="IPR011990">
    <property type="entry name" value="TPR-like_helical_dom_sf"/>
</dbReference>
<dbReference type="PANTHER" id="PTHR47926:SF410">
    <property type="entry name" value="(WILD MALAYSIAN BANANA) HYPOTHETICAL PROTEIN"/>
    <property type="match status" value="1"/>
</dbReference>
<evidence type="ECO:0000313" key="5">
    <source>
        <dbReference type="Proteomes" id="UP000236161"/>
    </source>
</evidence>
<dbReference type="AlphaFoldDB" id="A0A2I0AYR3"/>
<sequence>MRLPRADLAVFLCRCGFKTHSPAISAAPVDTLNRKIAFHARNGDAESALRVFNSIPSPSIVSWNSLLAAFSKSPGKLRDALQLFNRIPQPDVFSFNTLLSCHLLNSDLLGARRLFSSMPVKDAASWNTMVSGLSRHGLIDEARELFVSIPCKNSVSWNAIVSGFVHAGDLTSAEDYFSQAPDKQDIVLQTAMIAGYMSKGDTERAWKLFKGMSMRNSVSWNAMVAGLIENGQAEEGLKLFKKMIASEEVQPNPSTLSSVLLACSNLSALQSGRLIHQWVSKLPINFNCSVKTSLLSMYSKCGNLFYACKVFEEMSVKDIVAWNAMISGFAHHGHGEEAIALFEQMRGSSTKPNSITFIAVLSACNHTGMLELGLKYFESMENEYNIKPQADHFSCIVDLHCRAGLLQKAFYLIYLMPFEPHPSTFSTLLSACRIKKNSELAEFAAKKLVELQPHNAGAYVQLANLYASMNSWENVARVRKWMKENRAVKIPGCSWIEINGSFHVFRSGDRVHPSLELIDEKMGELWKRMKDAGYVPDLGFSLHDVGDEQQELMLMRHSEKLAIAFGLISTSAGASLRVFKNLRVCGDCHNAVKYITAIEEREIVLRDNARFHHFKEGICSCRDYW</sequence>
<dbReference type="OrthoDB" id="185373at2759"/>
<dbReference type="GO" id="GO:0016787">
    <property type="term" value="F:hydrolase activity"/>
    <property type="evidence" value="ECO:0007669"/>
    <property type="project" value="UniProtKB-KW"/>
</dbReference>
<dbReference type="FunFam" id="1.25.40.10:FF:000366">
    <property type="entry name" value="Pentatricopeptide (PPR) repeat-containing protein"/>
    <property type="match status" value="1"/>
</dbReference>
<evidence type="ECO:0000313" key="4">
    <source>
        <dbReference type="EMBL" id="PKA60692.1"/>
    </source>
</evidence>
<evidence type="ECO:0000259" key="3">
    <source>
        <dbReference type="Pfam" id="PF14432"/>
    </source>
</evidence>
<dbReference type="Proteomes" id="UP000236161">
    <property type="component" value="Unassembled WGS sequence"/>
</dbReference>
<feature type="repeat" description="PPR" evidence="2">
    <location>
        <begin position="318"/>
        <end position="352"/>
    </location>
</feature>
<feature type="repeat" description="PPR" evidence="2">
    <location>
        <begin position="122"/>
        <end position="156"/>
    </location>
</feature>
<dbReference type="GO" id="GO:0008270">
    <property type="term" value="F:zinc ion binding"/>
    <property type="evidence" value="ECO:0007669"/>
    <property type="project" value="InterPro"/>
</dbReference>
<feature type="repeat" description="PPR" evidence="2">
    <location>
        <begin position="59"/>
        <end position="94"/>
    </location>
</feature>
<organism evidence="4 5">
    <name type="scientific">Apostasia shenzhenica</name>
    <dbReference type="NCBI Taxonomy" id="1088818"/>
    <lineage>
        <taxon>Eukaryota</taxon>
        <taxon>Viridiplantae</taxon>
        <taxon>Streptophyta</taxon>
        <taxon>Embryophyta</taxon>
        <taxon>Tracheophyta</taxon>
        <taxon>Spermatophyta</taxon>
        <taxon>Magnoliopsida</taxon>
        <taxon>Liliopsida</taxon>
        <taxon>Asparagales</taxon>
        <taxon>Orchidaceae</taxon>
        <taxon>Apostasioideae</taxon>
        <taxon>Apostasia</taxon>
    </lineage>
</organism>
<keyword evidence="5" id="KW-1185">Reference proteome</keyword>
<dbReference type="Pfam" id="PF20431">
    <property type="entry name" value="E_motif"/>
    <property type="match status" value="1"/>
</dbReference>
<dbReference type="EMBL" id="KZ451935">
    <property type="protein sequence ID" value="PKA60692.1"/>
    <property type="molecule type" value="Genomic_DNA"/>
</dbReference>
<dbReference type="EC" id="3.6.1.-" evidence="4"/>
<dbReference type="FunFam" id="1.25.40.10:FF:000031">
    <property type="entry name" value="Pentatricopeptide repeat-containing protein mitochondrial"/>
    <property type="match status" value="1"/>
</dbReference>
<dbReference type="SUPFAM" id="SSF48452">
    <property type="entry name" value="TPR-like"/>
    <property type="match status" value="1"/>
</dbReference>
<dbReference type="Gene3D" id="1.25.40.10">
    <property type="entry name" value="Tetratricopeptide repeat domain"/>
    <property type="match status" value="3"/>
</dbReference>
<dbReference type="InterPro" id="IPR046960">
    <property type="entry name" value="PPR_At4g14850-like_plant"/>
</dbReference>
<reference evidence="4 5" key="1">
    <citation type="journal article" date="2017" name="Nature">
        <title>The Apostasia genome and the evolution of orchids.</title>
        <authorList>
            <person name="Zhang G.Q."/>
            <person name="Liu K.W."/>
            <person name="Li Z."/>
            <person name="Lohaus R."/>
            <person name="Hsiao Y.Y."/>
            <person name="Niu S.C."/>
            <person name="Wang J.Y."/>
            <person name="Lin Y.C."/>
            <person name="Xu Q."/>
            <person name="Chen L.J."/>
            <person name="Yoshida K."/>
            <person name="Fujiwara S."/>
            <person name="Wang Z.W."/>
            <person name="Zhang Y.Q."/>
            <person name="Mitsuda N."/>
            <person name="Wang M."/>
            <person name="Liu G.H."/>
            <person name="Pecoraro L."/>
            <person name="Huang H.X."/>
            <person name="Xiao X.J."/>
            <person name="Lin M."/>
            <person name="Wu X.Y."/>
            <person name="Wu W.L."/>
            <person name="Chen Y.Y."/>
            <person name="Chang S.B."/>
            <person name="Sakamoto S."/>
            <person name="Ohme-Takagi M."/>
            <person name="Yagi M."/>
            <person name="Zeng S.J."/>
            <person name="Shen C.Y."/>
            <person name="Yeh C.M."/>
            <person name="Luo Y.B."/>
            <person name="Tsai W.C."/>
            <person name="Van de Peer Y."/>
            <person name="Liu Z.J."/>
        </authorList>
    </citation>
    <scope>NUCLEOTIDE SEQUENCE [LARGE SCALE GENOMIC DNA]</scope>
    <source>
        <strain evidence="5">cv. Shenzhen</strain>
        <tissue evidence="4">Stem</tissue>
    </source>
</reference>
<dbReference type="GO" id="GO:0003723">
    <property type="term" value="F:RNA binding"/>
    <property type="evidence" value="ECO:0007669"/>
    <property type="project" value="InterPro"/>
</dbReference>
<evidence type="ECO:0000256" key="2">
    <source>
        <dbReference type="PROSITE-ProRule" id="PRU00708"/>
    </source>
</evidence>
<dbReference type="Pfam" id="PF01535">
    <property type="entry name" value="PPR"/>
    <property type="match status" value="6"/>
</dbReference>
<keyword evidence="1" id="KW-0677">Repeat</keyword>